<evidence type="ECO:0000313" key="1">
    <source>
        <dbReference type="EMBL" id="MCP2365555.1"/>
    </source>
</evidence>
<organism evidence="1 2">
    <name type="scientific">Nonomuraea thailandensis</name>
    <dbReference type="NCBI Taxonomy" id="1188745"/>
    <lineage>
        <taxon>Bacteria</taxon>
        <taxon>Bacillati</taxon>
        <taxon>Actinomycetota</taxon>
        <taxon>Actinomycetes</taxon>
        <taxon>Streptosporangiales</taxon>
        <taxon>Streptosporangiaceae</taxon>
        <taxon>Nonomuraea</taxon>
    </lineage>
</organism>
<protein>
    <recommendedName>
        <fullName evidence="3">Transposase</fullName>
    </recommendedName>
</protein>
<keyword evidence="2" id="KW-1185">Reference proteome</keyword>
<accession>A0A9X2GX36</accession>
<name>A0A9X2GX36_9ACTN</name>
<reference evidence="1" key="1">
    <citation type="submission" date="2022-06" db="EMBL/GenBank/DDBJ databases">
        <title>Sequencing the genomes of 1000 actinobacteria strains.</title>
        <authorList>
            <person name="Klenk H.-P."/>
        </authorList>
    </citation>
    <scope>NUCLEOTIDE SEQUENCE</scope>
    <source>
        <strain evidence="1">DSM 46694</strain>
    </source>
</reference>
<dbReference type="Proteomes" id="UP001139648">
    <property type="component" value="Unassembled WGS sequence"/>
</dbReference>
<dbReference type="RefSeq" id="WP_253758933.1">
    <property type="nucleotide sequence ID" value="NZ_BAABKA010000055.1"/>
</dbReference>
<comment type="caution">
    <text evidence="1">The sequence shown here is derived from an EMBL/GenBank/DDBJ whole genome shotgun (WGS) entry which is preliminary data.</text>
</comment>
<gene>
    <name evidence="1" type="ORF">HD597_012575</name>
</gene>
<sequence>MVDDISHEGLRGLLREEEVSSHGMKTWTTSRDPDYAATKARVERLYAFADGEALEVRRYLRTSGRRQSAWRSWVTTTSRT</sequence>
<evidence type="ECO:0000313" key="2">
    <source>
        <dbReference type="Proteomes" id="UP001139648"/>
    </source>
</evidence>
<evidence type="ECO:0008006" key="3">
    <source>
        <dbReference type="Google" id="ProtNLM"/>
    </source>
</evidence>
<dbReference type="AlphaFoldDB" id="A0A9X2GX36"/>
<dbReference type="EMBL" id="JAMZEB010000002">
    <property type="protein sequence ID" value="MCP2365555.1"/>
    <property type="molecule type" value="Genomic_DNA"/>
</dbReference>
<proteinExistence type="predicted"/>